<comment type="caution">
    <text evidence="1">The sequence shown here is derived from an EMBL/GenBank/DDBJ whole genome shotgun (WGS) entry which is preliminary data.</text>
</comment>
<organism evidence="1 2">
    <name type="scientific">Larimichthys crocea</name>
    <name type="common">Large yellow croaker</name>
    <name type="synonym">Pseudosciaena crocea</name>
    <dbReference type="NCBI Taxonomy" id="215358"/>
    <lineage>
        <taxon>Eukaryota</taxon>
        <taxon>Metazoa</taxon>
        <taxon>Chordata</taxon>
        <taxon>Craniata</taxon>
        <taxon>Vertebrata</taxon>
        <taxon>Euteleostomi</taxon>
        <taxon>Actinopterygii</taxon>
        <taxon>Neopterygii</taxon>
        <taxon>Teleostei</taxon>
        <taxon>Neoteleostei</taxon>
        <taxon>Acanthomorphata</taxon>
        <taxon>Eupercaria</taxon>
        <taxon>Sciaenidae</taxon>
        <taxon>Larimichthys</taxon>
    </lineage>
</organism>
<proteinExistence type="predicted"/>
<evidence type="ECO:0000313" key="1">
    <source>
        <dbReference type="EMBL" id="KAE8297844.1"/>
    </source>
</evidence>
<gene>
    <name evidence="1" type="ORF">D5F01_LYC02315</name>
</gene>
<dbReference type="PANTHER" id="PTHR46704">
    <property type="entry name" value="CXC DOMAIN-CONTAINING PROTEIN-RELATED"/>
    <property type="match status" value="1"/>
</dbReference>
<protein>
    <submittedName>
        <fullName evidence="1">Uncharacterized protein</fullName>
    </submittedName>
</protein>
<name>A0A6G0J2M7_LARCR</name>
<dbReference type="AlphaFoldDB" id="A0A6G0J2M7"/>
<sequence>MVLIAQSRQLNLKEVLSHRLGPLPWALASPDGNVRKTCKSSLAKRLLKFPCVAESLPLHSTCLIDGMALVQKLNGDGKTFADIADYALSTVLAEASHSTRVDIVFDVYNEASIKHMERVARGADSGTEVKQITAGHRVQQWKKFLQSNNNKTNLATFLLKEWGKEQSRTRLGEKVLYTTTKDQCYKLTQQGVHKVADLSSTQEEADTRMLLHACHASRTGHKSVILVSDDTDVLVISLATSDALTCDLFLKTRTKNRISYINISQLARGLGSQLCKALPGLHSYTGCDTVSAFAGRGKVSALKLLQKNEKFCESFQKVGADWTMTPELYAALQEFTCQMFSSKSRITNINEMRYALFCAKKGTESWQLPPCSDSLSKHCLRANYQGAIWRRCLENNPVVPSPVEHGWSRVDQDGDLQLSIDWFNVSIGP</sequence>
<accession>A0A6G0J2M7</accession>
<evidence type="ECO:0000313" key="2">
    <source>
        <dbReference type="Proteomes" id="UP000424527"/>
    </source>
</evidence>
<reference evidence="1 2" key="1">
    <citation type="submission" date="2019-07" db="EMBL/GenBank/DDBJ databases">
        <title>Chromosome genome assembly for large yellow croaker.</title>
        <authorList>
            <person name="Xiao S."/>
        </authorList>
    </citation>
    <scope>NUCLEOTIDE SEQUENCE [LARGE SCALE GENOMIC DNA]</scope>
    <source>
        <strain evidence="1">JMULYC20181020</strain>
        <tissue evidence="1">Muscle</tissue>
    </source>
</reference>
<dbReference type="PANTHER" id="PTHR46704:SF9">
    <property type="entry name" value="BHLH DOMAIN-CONTAINING PROTEIN"/>
    <property type="match status" value="1"/>
</dbReference>
<keyword evidence="2" id="KW-1185">Reference proteome</keyword>
<dbReference type="Proteomes" id="UP000424527">
    <property type="component" value="Unassembled WGS sequence"/>
</dbReference>
<dbReference type="EMBL" id="REGW02000003">
    <property type="protein sequence ID" value="KAE8297844.1"/>
    <property type="molecule type" value="Genomic_DNA"/>
</dbReference>